<evidence type="ECO:0000313" key="2">
    <source>
        <dbReference type="Proteomes" id="UP001595191"/>
    </source>
</evidence>
<sequence>MLRYTTNILIFFVVFTGFSQSKPIDTSPMDTVVYEQKYGLRVGIDLSRPLVSFLQDNYTGLEFAGDYRLTQKLYAAAELGTEKKTKQEDLYNFTTSGSYLKLGVDYNTYANWYGEQNSIFIGGRYAFSTYGQTLNNYQIFGSNRYWHPDSFAPGSDVAQEFKGRNASWLEFVVGTKVELFANIYMGGSVRLGFLFTDPDKEGTFPDLFIPGFNKVTDGSRFGVGYNYSLTYFIPLYKKAKKPKIEPGENTEE</sequence>
<dbReference type="Proteomes" id="UP001595191">
    <property type="component" value="Unassembled WGS sequence"/>
</dbReference>
<reference evidence="1" key="1">
    <citation type="submission" date="2024-09" db="EMBL/GenBank/DDBJ databases">
        <authorList>
            <person name="Liu J."/>
        </authorList>
    </citation>
    <scope>NUCLEOTIDE SEQUENCE</scope>
    <source>
        <strain evidence="1">NBU2967</strain>
    </source>
</reference>
<gene>
    <name evidence="1" type="ORF">ACEZ3G_16900</name>
</gene>
<protein>
    <submittedName>
        <fullName evidence="1">DUF6048 family protein</fullName>
    </submittedName>
</protein>
<accession>A0ACC7LN21</accession>
<comment type="caution">
    <text evidence="1">The sequence shown here is derived from an EMBL/GenBank/DDBJ whole genome shotgun (WGS) entry which is preliminary data.</text>
</comment>
<proteinExistence type="predicted"/>
<organism evidence="1 2">
    <name type="scientific">Meishania litoralis</name>
    <dbReference type="NCBI Taxonomy" id="3434685"/>
    <lineage>
        <taxon>Bacteria</taxon>
        <taxon>Pseudomonadati</taxon>
        <taxon>Bacteroidota</taxon>
        <taxon>Flavobacteriia</taxon>
        <taxon>Flavobacteriales</taxon>
        <taxon>Flavobacteriaceae</taxon>
        <taxon>Meishania</taxon>
    </lineage>
</organism>
<dbReference type="EMBL" id="JBHFPV010000008">
    <property type="protein sequence ID" value="MFH6605166.1"/>
    <property type="molecule type" value="Genomic_DNA"/>
</dbReference>
<evidence type="ECO:0000313" key="1">
    <source>
        <dbReference type="EMBL" id="MFH6605166.1"/>
    </source>
</evidence>
<keyword evidence="2" id="KW-1185">Reference proteome</keyword>
<name>A0ACC7LN21_9FLAO</name>